<dbReference type="EMBL" id="CADCTP010000194">
    <property type="protein sequence ID" value="CAA9255532.1"/>
    <property type="molecule type" value="Genomic_DNA"/>
</dbReference>
<reference evidence="2" key="1">
    <citation type="submission" date="2020-02" db="EMBL/GenBank/DDBJ databases">
        <authorList>
            <person name="Meier V. D."/>
        </authorList>
    </citation>
    <scope>NUCLEOTIDE SEQUENCE</scope>
    <source>
        <strain evidence="2">AVDCRST_MAG41</strain>
    </source>
</reference>
<name>A0A6J4IP12_9ACTN</name>
<evidence type="ECO:0000256" key="1">
    <source>
        <dbReference type="SAM" id="MobiDB-lite"/>
    </source>
</evidence>
<dbReference type="AlphaFoldDB" id="A0A6J4IP12"/>
<sequence>MSDPDGTVPDLTAARSSRYRPVATRRSGTARSRRVRPVRVRRAARTTGDHPK</sequence>
<accession>A0A6J4IP12</accession>
<feature type="region of interest" description="Disordered" evidence="1">
    <location>
        <begin position="1"/>
        <end position="52"/>
    </location>
</feature>
<gene>
    <name evidence="2" type="ORF">AVDCRST_MAG41-2155</name>
</gene>
<proteinExistence type="predicted"/>
<protein>
    <submittedName>
        <fullName evidence="2">Uncharacterized protein</fullName>
    </submittedName>
</protein>
<evidence type="ECO:0000313" key="2">
    <source>
        <dbReference type="EMBL" id="CAA9255532.1"/>
    </source>
</evidence>
<organism evidence="2">
    <name type="scientific">uncultured Mycobacteriales bacterium</name>
    <dbReference type="NCBI Taxonomy" id="581187"/>
    <lineage>
        <taxon>Bacteria</taxon>
        <taxon>Bacillati</taxon>
        <taxon>Actinomycetota</taxon>
        <taxon>Actinomycetes</taxon>
        <taxon>Mycobacteriales</taxon>
        <taxon>environmental samples</taxon>
    </lineage>
</organism>
<feature type="compositionally biased region" description="Basic residues" evidence="1">
    <location>
        <begin position="31"/>
        <end position="44"/>
    </location>
</feature>